<dbReference type="VEuPathDB" id="VectorBase:GBRI035424"/>
<name>A0A1A9WWW6_9MUSC</name>
<dbReference type="EnsemblMetazoa" id="GBRI035424-RA">
    <property type="protein sequence ID" value="GBRI035424-PA"/>
    <property type="gene ID" value="GBRI035424"/>
</dbReference>
<evidence type="ECO:0000256" key="1">
    <source>
        <dbReference type="SAM" id="Phobius"/>
    </source>
</evidence>
<reference evidence="3" key="1">
    <citation type="submission" date="2014-03" db="EMBL/GenBank/DDBJ databases">
        <authorList>
            <person name="Aksoy S."/>
            <person name="Warren W."/>
            <person name="Wilson R.K."/>
        </authorList>
    </citation>
    <scope>NUCLEOTIDE SEQUENCE [LARGE SCALE GENOMIC DNA]</scope>
    <source>
        <strain evidence="3">IAEA</strain>
    </source>
</reference>
<keyword evidence="1" id="KW-0472">Membrane</keyword>
<protein>
    <submittedName>
        <fullName evidence="2">Uncharacterized protein</fullName>
    </submittedName>
</protein>
<dbReference type="AlphaFoldDB" id="A0A1A9WWW6"/>
<evidence type="ECO:0000313" key="3">
    <source>
        <dbReference type="Proteomes" id="UP000091820"/>
    </source>
</evidence>
<keyword evidence="1" id="KW-1133">Transmembrane helix</keyword>
<keyword evidence="1" id="KW-0812">Transmembrane</keyword>
<accession>A0A1A9WWW6</accession>
<organism evidence="2 3">
    <name type="scientific">Glossina brevipalpis</name>
    <dbReference type="NCBI Taxonomy" id="37001"/>
    <lineage>
        <taxon>Eukaryota</taxon>
        <taxon>Metazoa</taxon>
        <taxon>Ecdysozoa</taxon>
        <taxon>Arthropoda</taxon>
        <taxon>Hexapoda</taxon>
        <taxon>Insecta</taxon>
        <taxon>Pterygota</taxon>
        <taxon>Neoptera</taxon>
        <taxon>Endopterygota</taxon>
        <taxon>Diptera</taxon>
        <taxon>Brachycera</taxon>
        <taxon>Muscomorpha</taxon>
        <taxon>Hippoboscoidea</taxon>
        <taxon>Glossinidae</taxon>
        <taxon>Glossina</taxon>
    </lineage>
</organism>
<sequence length="152" mass="17533">MKTMKNVEWNEERPLLEDQVECNEHKPEHEKGSQVTAIVDLVTAIVDIVTTIVDIVTAIVDIINKRHLTSLWTIGPLCIRRSMLIFRLMETFSYLITLFVISLVKRKLEATNGKWEGGRFNKARRQRTAICSFPVINFTVSLDERIQLIGYT</sequence>
<keyword evidence="3" id="KW-1185">Reference proteome</keyword>
<feature type="transmembrane region" description="Helical" evidence="1">
    <location>
        <begin position="41"/>
        <end position="63"/>
    </location>
</feature>
<feature type="transmembrane region" description="Helical" evidence="1">
    <location>
        <begin position="84"/>
        <end position="104"/>
    </location>
</feature>
<evidence type="ECO:0000313" key="2">
    <source>
        <dbReference type="EnsemblMetazoa" id="GBRI035424-PA"/>
    </source>
</evidence>
<dbReference type="Proteomes" id="UP000091820">
    <property type="component" value="Unassembled WGS sequence"/>
</dbReference>
<proteinExistence type="predicted"/>
<reference evidence="2" key="2">
    <citation type="submission" date="2020-05" db="UniProtKB">
        <authorList>
            <consortium name="EnsemblMetazoa"/>
        </authorList>
    </citation>
    <scope>IDENTIFICATION</scope>
    <source>
        <strain evidence="2">IAEA</strain>
    </source>
</reference>